<dbReference type="STRING" id="446468.Ndas_4605"/>
<evidence type="ECO:0008006" key="4">
    <source>
        <dbReference type="Google" id="ProtNLM"/>
    </source>
</evidence>
<dbReference type="OrthoDB" id="3307525at2"/>
<evidence type="ECO:0000256" key="1">
    <source>
        <dbReference type="SAM" id="MobiDB-lite"/>
    </source>
</evidence>
<gene>
    <name evidence="2" type="ordered locus">Ndas_4605</name>
</gene>
<dbReference type="HOGENOM" id="CLU_448942_0_0_11"/>
<protein>
    <recommendedName>
        <fullName evidence="4">Serine protease</fullName>
    </recommendedName>
</protein>
<dbReference type="Proteomes" id="UP000002219">
    <property type="component" value="Chromosome 1"/>
</dbReference>
<dbReference type="SUPFAM" id="SSF50494">
    <property type="entry name" value="Trypsin-like serine proteases"/>
    <property type="match status" value="1"/>
</dbReference>
<organism evidence="2 3">
    <name type="scientific">Nocardiopsis dassonvillei (strain ATCC 23218 / DSM 43111 / CIP 107115 / JCM 7437 / KCTC 9190 / NBRC 14626 / NCTC 10488 / NRRL B-5397 / IMRU 509)</name>
    <name type="common">Actinomadura dassonvillei</name>
    <dbReference type="NCBI Taxonomy" id="446468"/>
    <lineage>
        <taxon>Bacteria</taxon>
        <taxon>Bacillati</taxon>
        <taxon>Actinomycetota</taxon>
        <taxon>Actinomycetes</taxon>
        <taxon>Streptosporangiales</taxon>
        <taxon>Nocardiopsidaceae</taxon>
        <taxon>Nocardiopsis</taxon>
    </lineage>
</organism>
<evidence type="ECO:0000313" key="3">
    <source>
        <dbReference type="Proteomes" id="UP000002219"/>
    </source>
</evidence>
<feature type="region of interest" description="Disordered" evidence="1">
    <location>
        <begin position="323"/>
        <end position="346"/>
    </location>
</feature>
<dbReference type="Gene3D" id="2.40.10.120">
    <property type="match status" value="1"/>
</dbReference>
<reference evidence="2 3" key="1">
    <citation type="journal article" date="2010" name="Stand. Genomic Sci.">
        <title>Complete genome sequence of Nocardiopsis dassonvillei type strain (IMRU 509).</title>
        <authorList>
            <person name="Sun H."/>
            <person name="Lapidus A."/>
            <person name="Nolan M."/>
            <person name="Lucas S."/>
            <person name="Del Rio T.G."/>
            <person name="Tice H."/>
            <person name="Cheng J.F."/>
            <person name="Tapia R."/>
            <person name="Han C."/>
            <person name="Goodwin L."/>
            <person name="Pitluck S."/>
            <person name="Pagani I."/>
            <person name="Ivanova N."/>
            <person name="Mavromatis K."/>
            <person name="Mikhailova N."/>
            <person name="Pati A."/>
            <person name="Chen A."/>
            <person name="Palaniappan K."/>
            <person name="Land M."/>
            <person name="Hauser L."/>
            <person name="Chang Y.J."/>
            <person name="Jeffries C.D."/>
            <person name="Djao O.D."/>
            <person name="Rohde M."/>
            <person name="Sikorski J."/>
            <person name="Goker M."/>
            <person name="Woyke T."/>
            <person name="Bristow J."/>
            <person name="Eisen J.A."/>
            <person name="Markowitz V."/>
            <person name="Hugenholtz P."/>
            <person name="Kyrpides N.C."/>
            <person name="Klenk H.P."/>
        </authorList>
    </citation>
    <scope>NUCLEOTIDE SEQUENCE [LARGE SCALE GENOMIC DNA]</scope>
    <source>
        <strain evidence="3">ATCC 23218 / DSM 43111 / CIP 107115 / JCM 7437 / KCTC 9190 / NBRC 14626 / NCTC 10488 / NRRL B-5397 / IMRU 509</strain>
    </source>
</reference>
<dbReference type="Pfam" id="PF13365">
    <property type="entry name" value="Trypsin_2"/>
    <property type="match status" value="1"/>
</dbReference>
<accession>D7AZ11</accession>
<dbReference type="EMBL" id="CP002040">
    <property type="protein sequence ID" value="ADH69991.1"/>
    <property type="molecule type" value="Genomic_DNA"/>
</dbReference>
<keyword evidence="3" id="KW-1185">Reference proteome</keyword>
<name>D7AZ11_NOCDD</name>
<dbReference type="InterPro" id="IPR009003">
    <property type="entry name" value="Peptidase_S1_PA"/>
</dbReference>
<dbReference type="AlphaFoldDB" id="D7AZ11"/>
<dbReference type="KEGG" id="nda:Ndas_4605"/>
<proteinExistence type="predicted"/>
<evidence type="ECO:0000313" key="2">
    <source>
        <dbReference type="EMBL" id="ADH69991.1"/>
    </source>
</evidence>
<sequence>MRVLDQYGTVGGAVLLSPGLLVTCAHVVNAALGLHGEKEEHPGPLATVRLRSFDDRVWEASVDTRLWSAGPDSRDLAVLRLRDAGPDTSFPVLRECASLEPQQPLYTAGYPEGMRSLQAPLVCQGPGGPTGVTHQVETPTSQPVRITGGFSGCAVRTGTGELVGIMQKTHHYVWNDPDRPSGIAFILPVEELVGERDDGEVVSAQRLADESLCGREAYDRLHDLLDSVPLDAVPPEDLLSPAEARKARRHGAGTTAWRVLTALWDLVPPVGEPPPRVAWVHHVYQEIRHQRPLPPAVWSWIRQEAGPMGRDWEEALTRDRDRRLLRRREPDAPAAPSGHRDERPPDTVVLFELEPVTGGYRLSHRIAHRGERDDPLPQGTRLVGEPQICDEIADLMGEATMQRLVTPNEESLRLRVLLPRDLLHLNPGQASPHRDLLEYAPPLCTMYEIVYHVRERVRLPHYLGVPPDRWRLRCERQTASPLVEDRNVLASWKQEVSEVAIALSDQNVTVCVTDSDNSDVEHVYDSALYWGIPTIIRGPRKAVTAFLEELLDREPDSRVRISGLARHLRDSARRSSQAREIAIIHDIFGDALLQETPGEPAGPERPGV</sequence>